<evidence type="ECO:0000313" key="1">
    <source>
        <dbReference type="EMBL" id="RDS75858.1"/>
    </source>
</evidence>
<dbReference type="EMBL" id="QRBB01000002">
    <property type="protein sequence ID" value="RDS75858.1"/>
    <property type="molecule type" value="Genomic_DNA"/>
</dbReference>
<sequence>MVYIGPEKYSLKQLEVLLREYESRTRLIVNLKAVEKRPGETLTLVVQNQDKRARKLLHLRLATDQLTPGSEFDFAGDAFIEGVKTAVCVDRKGI</sequence>
<evidence type="ECO:0000313" key="2">
    <source>
        <dbReference type="Proteomes" id="UP000254101"/>
    </source>
</evidence>
<reference evidence="1 2" key="1">
    <citation type="submission" date="2018-07" db="EMBL/GenBank/DDBJ databases">
        <title>Erythrobacter nanhaiensis sp. nov., a novel member of the genus Erythrobacter isolated from the South China Sea.</title>
        <authorList>
            <person name="Chen X."/>
            <person name="Liu J."/>
        </authorList>
    </citation>
    <scope>NUCLEOTIDE SEQUENCE [LARGE SCALE GENOMIC DNA]</scope>
    <source>
        <strain evidence="1 2">S-5</strain>
    </source>
</reference>
<name>A0A395LG80_9SPHN</name>
<dbReference type="AlphaFoldDB" id="A0A395LG80"/>
<comment type="caution">
    <text evidence="1">The sequence shown here is derived from an EMBL/GenBank/DDBJ whole genome shotgun (WGS) entry which is preliminary data.</text>
</comment>
<organism evidence="1 2">
    <name type="scientific">Alteriqipengyuania lutimaris</name>
    <dbReference type="NCBI Taxonomy" id="1538146"/>
    <lineage>
        <taxon>Bacteria</taxon>
        <taxon>Pseudomonadati</taxon>
        <taxon>Pseudomonadota</taxon>
        <taxon>Alphaproteobacteria</taxon>
        <taxon>Sphingomonadales</taxon>
        <taxon>Erythrobacteraceae</taxon>
        <taxon>Alteriqipengyuania</taxon>
    </lineage>
</organism>
<accession>A0A395LG80</accession>
<dbReference type="Proteomes" id="UP000254101">
    <property type="component" value="Unassembled WGS sequence"/>
</dbReference>
<proteinExistence type="predicted"/>
<keyword evidence="2" id="KW-1185">Reference proteome</keyword>
<gene>
    <name evidence="1" type="ORF">DL238_14335</name>
</gene>
<protein>
    <submittedName>
        <fullName evidence="1">Uncharacterized protein</fullName>
    </submittedName>
</protein>